<dbReference type="Pfam" id="PF14803">
    <property type="entry name" value="Zn_ribbon_Nudix"/>
    <property type="match status" value="1"/>
</dbReference>
<dbReference type="Proteomes" id="UP000094622">
    <property type="component" value="Unassembled WGS sequence"/>
</dbReference>
<dbReference type="Gene3D" id="3.90.79.10">
    <property type="entry name" value="Nucleoside Triphosphate Pyrophosphohydrolase"/>
    <property type="match status" value="1"/>
</dbReference>
<name>A0A1E3H850_9HYPH</name>
<dbReference type="AlphaFoldDB" id="A0A1E3H850"/>
<dbReference type="SUPFAM" id="SSF55811">
    <property type="entry name" value="Nudix"/>
    <property type="match status" value="1"/>
</dbReference>
<dbReference type="EMBL" id="MCRJ01000001">
    <property type="protein sequence ID" value="ODN72519.1"/>
    <property type="molecule type" value="Genomic_DNA"/>
</dbReference>
<evidence type="ECO:0000313" key="2">
    <source>
        <dbReference type="EMBL" id="ODN72519.1"/>
    </source>
</evidence>
<proteinExistence type="predicted"/>
<feature type="domain" description="Nudix hydrolase" evidence="1">
    <location>
        <begin position="40"/>
        <end position="162"/>
    </location>
</feature>
<dbReference type="OrthoDB" id="9761969at2"/>
<dbReference type="InterPro" id="IPR000086">
    <property type="entry name" value="NUDIX_hydrolase_dom"/>
</dbReference>
<organism evidence="2 3">
    <name type="scientific">Methylobrevis pamukkalensis</name>
    <dbReference type="NCBI Taxonomy" id="1439726"/>
    <lineage>
        <taxon>Bacteria</taxon>
        <taxon>Pseudomonadati</taxon>
        <taxon>Pseudomonadota</taxon>
        <taxon>Alphaproteobacteria</taxon>
        <taxon>Hyphomicrobiales</taxon>
        <taxon>Pleomorphomonadaceae</taxon>
        <taxon>Methylobrevis</taxon>
    </lineage>
</organism>
<dbReference type="Gene3D" id="2.20.70.10">
    <property type="match status" value="1"/>
</dbReference>
<dbReference type="InterPro" id="IPR015797">
    <property type="entry name" value="NUDIX_hydrolase-like_dom_sf"/>
</dbReference>
<dbReference type="RefSeq" id="WP_069305326.1">
    <property type="nucleotide sequence ID" value="NZ_MCRJ01000001.1"/>
</dbReference>
<dbReference type="CDD" id="cd04511">
    <property type="entry name" value="NUDIX_Hydrolase"/>
    <property type="match status" value="1"/>
</dbReference>
<evidence type="ECO:0000259" key="1">
    <source>
        <dbReference type="PROSITE" id="PS51462"/>
    </source>
</evidence>
<reference evidence="2 3" key="1">
    <citation type="submission" date="2016-07" db="EMBL/GenBank/DDBJ databases">
        <title>Draft Genome Sequence of Methylobrevis pamukkalensis PK2.</title>
        <authorList>
            <person name="Vasilenko O.V."/>
            <person name="Doronina N.V."/>
            <person name="Shmareva M.N."/>
            <person name="Tarlachkov S.V."/>
            <person name="Mustakhimov I."/>
            <person name="Trotsenko Y.A."/>
        </authorList>
    </citation>
    <scope>NUCLEOTIDE SEQUENCE [LARGE SCALE GENOMIC DNA]</scope>
    <source>
        <strain evidence="2 3">PK2</strain>
    </source>
</reference>
<dbReference type="PROSITE" id="PS51462">
    <property type="entry name" value="NUDIX"/>
    <property type="match status" value="1"/>
</dbReference>
<dbReference type="PANTHER" id="PTHR43222">
    <property type="entry name" value="NUDIX HYDROLASE 23"/>
    <property type="match status" value="1"/>
</dbReference>
<comment type="caution">
    <text evidence="2">The sequence shown here is derived from an EMBL/GenBank/DDBJ whole genome shotgun (WGS) entry which is preliminary data.</text>
</comment>
<protein>
    <submittedName>
        <fullName evidence="2">NADH pyrophosphatase</fullName>
    </submittedName>
</protein>
<gene>
    <name evidence="2" type="ORF">A6302_00010</name>
</gene>
<dbReference type="PANTHER" id="PTHR43222:SF2">
    <property type="entry name" value="NUDIX HYDROLASE 23, CHLOROPLASTIC"/>
    <property type="match status" value="1"/>
</dbReference>
<keyword evidence="3" id="KW-1185">Reference proteome</keyword>
<sequence>MSRSDGDPSPAVPDFERRVPPGDSVVRDVCARCGFVAYENPKIVVGSVVRVGEKVLLCRRAIEPSHGLWTLPAGFMELGETPEGGARREAREEALAEIEIRDLLAVYTIPRISQVQLIYRAGLSGGFAPGEESLEVALFAPDEIPWAELAFASVHWALTQEARWHAGEATGPFVNPPEGL</sequence>
<dbReference type="GO" id="GO:0003824">
    <property type="term" value="F:catalytic activity"/>
    <property type="evidence" value="ECO:0007669"/>
    <property type="project" value="UniProtKB-ARBA"/>
</dbReference>
<dbReference type="InterPro" id="IPR029401">
    <property type="entry name" value="Nudix_N"/>
</dbReference>
<evidence type="ECO:0000313" key="3">
    <source>
        <dbReference type="Proteomes" id="UP000094622"/>
    </source>
</evidence>
<accession>A0A1E3H850</accession>
<dbReference type="Pfam" id="PF00293">
    <property type="entry name" value="NUDIX"/>
    <property type="match status" value="1"/>
</dbReference>